<keyword evidence="1" id="KW-0812">Transmembrane</keyword>
<accession>D0A1L6</accession>
<dbReference type="RefSeq" id="XP_011777424.1">
    <property type="nucleotide sequence ID" value="XM_011779122.1"/>
</dbReference>
<feature type="transmembrane region" description="Helical" evidence="1">
    <location>
        <begin position="32"/>
        <end position="52"/>
    </location>
</feature>
<organism evidence="2 3">
    <name type="scientific">Trypanosoma brucei gambiense (strain MHOM/CI/86/DAL972)</name>
    <dbReference type="NCBI Taxonomy" id="679716"/>
    <lineage>
        <taxon>Eukaryota</taxon>
        <taxon>Discoba</taxon>
        <taxon>Euglenozoa</taxon>
        <taxon>Kinetoplastea</taxon>
        <taxon>Metakinetoplastina</taxon>
        <taxon>Trypanosomatida</taxon>
        <taxon>Trypanosomatidae</taxon>
        <taxon>Trypanosoma</taxon>
    </lineage>
</organism>
<protein>
    <submittedName>
        <fullName evidence="2">Uncharacterized protein</fullName>
    </submittedName>
</protein>
<dbReference type="GeneID" id="23865298"/>
<dbReference type="KEGG" id="tbg:TbgDal_X2410"/>
<dbReference type="AlphaFoldDB" id="D0A1L6"/>
<sequence length="118" mass="13318">MCGCIYTLCLLLESPAKPCIILFTFCPLRFVSVHFPIIISFPCSFFFSLYLFSPPPVTHPPHLFIISLSILPVVTFPSFISISISHCFSFFSFFPFVLPKNITRVGEKGKYGVVTLNE</sequence>
<keyword evidence="1" id="KW-0472">Membrane</keyword>
<evidence type="ECO:0000256" key="1">
    <source>
        <dbReference type="SAM" id="Phobius"/>
    </source>
</evidence>
<proteinExistence type="predicted"/>
<feature type="transmembrane region" description="Helical" evidence="1">
    <location>
        <begin position="64"/>
        <end position="91"/>
    </location>
</feature>
<name>D0A1L6_TRYB9</name>
<evidence type="ECO:0000313" key="2">
    <source>
        <dbReference type="EMBL" id="CBH15158.1"/>
    </source>
</evidence>
<gene>
    <name evidence="2" type="ORF">TbgDal_X2410</name>
</gene>
<dbReference type="Proteomes" id="UP000002316">
    <property type="component" value="Chromosome 10"/>
</dbReference>
<keyword evidence="1" id="KW-1133">Transmembrane helix</keyword>
<evidence type="ECO:0000313" key="3">
    <source>
        <dbReference type="Proteomes" id="UP000002316"/>
    </source>
</evidence>
<dbReference type="EMBL" id="FN554973">
    <property type="protein sequence ID" value="CBH15158.1"/>
    <property type="molecule type" value="Genomic_DNA"/>
</dbReference>
<reference evidence="3" key="1">
    <citation type="journal article" date="2010" name="PLoS Negl. Trop. Dis.">
        <title>The genome sequence of Trypanosoma brucei gambiense, causative agent of chronic human african trypanosomiasis.</title>
        <authorList>
            <person name="Jackson A.P."/>
            <person name="Sanders M."/>
            <person name="Berry A."/>
            <person name="McQuillan J."/>
            <person name="Aslett M.A."/>
            <person name="Quail M.A."/>
            <person name="Chukualim B."/>
            <person name="Capewell P."/>
            <person name="MacLeod A."/>
            <person name="Melville S.E."/>
            <person name="Gibson W."/>
            <person name="Barry J.D."/>
            <person name="Berriman M."/>
            <person name="Hertz-Fowler C."/>
        </authorList>
    </citation>
    <scope>NUCLEOTIDE SEQUENCE [LARGE SCALE GENOMIC DNA]</scope>
    <source>
        <strain evidence="3">MHOM/CI/86/DAL972</strain>
    </source>
</reference>